<feature type="domain" description="AB hydrolase-1" evidence="1">
    <location>
        <begin position="36"/>
        <end position="265"/>
    </location>
</feature>
<dbReference type="GO" id="GO:0016787">
    <property type="term" value="F:hydrolase activity"/>
    <property type="evidence" value="ECO:0007669"/>
    <property type="project" value="UniProtKB-KW"/>
</dbReference>
<dbReference type="EMBL" id="BMQA01000043">
    <property type="protein sequence ID" value="GGJ52822.1"/>
    <property type="molecule type" value="Genomic_DNA"/>
</dbReference>
<evidence type="ECO:0000259" key="1">
    <source>
        <dbReference type="Pfam" id="PF12697"/>
    </source>
</evidence>
<dbReference type="PRINTS" id="PR00412">
    <property type="entry name" value="EPOXHYDRLASE"/>
</dbReference>
<evidence type="ECO:0000313" key="2">
    <source>
        <dbReference type="EMBL" id="GGJ52822.1"/>
    </source>
</evidence>
<dbReference type="PRINTS" id="PR00111">
    <property type="entry name" value="ABHYDROLASE"/>
</dbReference>
<protein>
    <submittedName>
        <fullName evidence="2">Alpha/beta hydrolase</fullName>
    </submittedName>
</protein>
<dbReference type="AlphaFoldDB" id="A0A917LBJ0"/>
<evidence type="ECO:0000313" key="3">
    <source>
        <dbReference type="Proteomes" id="UP000657574"/>
    </source>
</evidence>
<organism evidence="2 3">
    <name type="scientific">Streptomyces brasiliensis</name>
    <dbReference type="NCBI Taxonomy" id="1954"/>
    <lineage>
        <taxon>Bacteria</taxon>
        <taxon>Bacillati</taxon>
        <taxon>Actinomycetota</taxon>
        <taxon>Actinomycetes</taxon>
        <taxon>Kitasatosporales</taxon>
        <taxon>Streptomycetaceae</taxon>
        <taxon>Streptomyces</taxon>
    </lineage>
</organism>
<accession>A0A917LBJ0</accession>
<dbReference type="Pfam" id="PF12697">
    <property type="entry name" value="Abhydrolase_6"/>
    <property type="match status" value="1"/>
</dbReference>
<reference evidence="2" key="1">
    <citation type="journal article" date="2014" name="Int. J. Syst. Evol. Microbiol.">
        <title>Complete genome sequence of Corynebacterium casei LMG S-19264T (=DSM 44701T), isolated from a smear-ripened cheese.</title>
        <authorList>
            <consortium name="US DOE Joint Genome Institute (JGI-PGF)"/>
            <person name="Walter F."/>
            <person name="Albersmeier A."/>
            <person name="Kalinowski J."/>
            <person name="Ruckert C."/>
        </authorList>
    </citation>
    <scope>NUCLEOTIDE SEQUENCE</scope>
    <source>
        <strain evidence="2">JCM 3086</strain>
    </source>
</reference>
<dbReference type="SUPFAM" id="SSF53474">
    <property type="entry name" value="alpha/beta-Hydrolases"/>
    <property type="match status" value="1"/>
</dbReference>
<sequence length="275" mass="28934">MPDATSLPPADREVARVDGVFYGDTGGTGNGSGMPVVLLHGFLFDQSMWRAQVAALSARGHRVITVDLPGFGASAVPEEPATMSTYSTAVAAIIDQLALPPVALVGYSMGGQVTLDTYAARPDLVARVVLVDTVAHTDLPEVAQGRRDLAARLEREGVRQYAEEFLPQLLRLDGASAATVSHARTMMHAADPVGAARALRARADRPDYGPVLDACPFPVLIVVGEHDPFDQGRFGAGMAERAPYGTLEVVAGVGHTPPLEAPDVFTGLLARFLGN</sequence>
<dbReference type="InterPro" id="IPR000073">
    <property type="entry name" value="AB_hydrolase_1"/>
</dbReference>
<dbReference type="InterPro" id="IPR000639">
    <property type="entry name" value="Epox_hydrolase-like"/>
</dbReference>
<dbReference type="Gene3D" id="3.40.50.1820">
    <property type="entry name" value="alpha/beta hydrolase"/>
    <property type="match status" value="1"/>
</dbReference>
<dbReference type="PANTHER" id="PTHR43798">
    <property type="entry name" value="MONOACYLGLYCEROL LIPASE"/>
    <property type="match status" value="1"/>
</dbReference>
<name>A0A917LBJ0_9ACTN</name>
<proteinExistence type="predicted"/>
<keyword evidence="2" id="KW-0378">Hydrolase</keyword>
<keyword evidence="3" id="KW-1185">Reference proteome</keyword>
<reference evidence="2" key="2">
    <citation type="submission" date="2020-09" db="EMBL/GenBank/DDBJ databases">
        <authorList>
            <person name="Sun Q."/>
            <person name="Ohkuma M."/>
        </authorList>
    </citation>
    <scope>NUCLEOTIDE SEQUENCE</scope>
    <source>
        <strain evidence="2">JCM 3086</strain>
    </source>
</reference>
<dbReference type="RefSeq" id="WP_189315779.1">
    <property type="nucleotide sequence ID" value="NZ_BMQA01000043.1"/>
</dbReference>
<dbReference type="InterPro" id="IPR029058">
    <property type="entry name" value="AB_hydrolase_fold"/>
</dbReference>
<dbReference type="InterPro" id="IPR050266">
    <property type="entry name" value="AB_hydrolase_sf"/>
</dbReference>
<dbReference type="Proteomes" id="UP000657574">
    <property type="component" value="Unassembled WGS sequence"/>
</dbReference>
<comment type="caution">
    <text evidence="2">The sequence shown here is derived from an EMBL/GenBank/DDBJ whole genome shotgun (WGS) entry which is preliminary data.</text>
</comment>
<gene>
    <name evidence="2" type="ORF">GCM10010121_074560</name>
</gene>